<evidence type="ECO:0000256" key="3">
    <source>
        <dbReference type="ARBA" id="ARBA00022840"/>
    </source>
</evidence>
<feature type="compositionally biased region" description="Acidic residues" evidence="4">
    <location>
        <begin position="256"/>
        <end position="276"/>
    </location>
</feature>
<reference evidence="6" key="1">
    <citation type="journal article" date="2020" name="BMC Genomics">
        <title>Correction to: Identification and distribution of gene clusters required for synthesis of sphingolipid metabolism inhibitors in diverse species of the filamentous fungus Fusarium.</title>
        <authorList>
            <person name="Kim H.S."/>
            <person name="Lohmar J.M."/>
            <person name="Busman M."/>
            <person name="Brown D.W."/>
            <person name="Naumann T.A."/>
            <person name="Divon H.H."/>
            <person name="Lysoe E."/>
            <person name="Uhlig S."/>
            <person name="Proctor R.H."/>
        </authorList>
    </citation>
    <scope>NUCLEOTIDE SEQUENCE</scope>
    <source>
        <strain evidence="6">NRRL 22465</strain>
    </source>
</reference>
<feature type="region of interest" description="Disordered" evidence="4">
    <location>
        <begin position="160"/>
        <end position="188"/>
    </location>
</feature>
<evidence type="ECO:0000256" key="4">
    <source>
        <dbReference type="SAM" id="MobiDB-lite"/>
    </source>
</evidence>
<feature type="region of interest" description="Disordered" evidence="4">
    <location>
        <begin position="210"/>
        <end position="229"/>
    </location>
</feature>
<dbReference type="GO" id="GO:0016887">
    <property type="term" value="F:ATP hydrolysis activity"/>
    <property type="evidence" value="ECO:0007669"/>
    <property type="project" value="InterPro"/>
</dbReference>
<keyword evidence="7" id="KW-1185">Reference proteome</keyword>
<dbReference type="FunFam" id="3.40.50.300:FF:000216">
    <property type="entry name" value="Type VII secretion ATPase EccA"/>
    <property type="match status" value="2"/>
</dbReference>
<keyword evidence="3" id="KW-0067">ATP-binding</keyword>
<dbReference type="EMBL" id="JABEYC010000888">
    <property type="protein sequence ID" value="KAF4972907.1"/>
    <property type="molecule type" value="Genomic_DNA"/>
</dbReference>
<dbReference type="InterPro" id="IPR003959">
    <property type="entry name" value="ATPase_AAA_core"/>
</dbReference>
<feature type="compositionally biased region" description="Basic residues" evidence="4">
    <location>
        <begin position="160"/>
        <end position="170"/>
    </location>
</feature>
<dbReference type="InterPro" id="IPR027417">
    <property type="entry name" value="P-loop_NTPase"/>
</dbReference>
<dbReference type="PANTHER" id="PTHR43392:SF2">
    <property type="entry name" value="AAA-TYPE ATPASE FAMILY PROTEIN _ ANKYRIN REPEAT FAMILY PROTEIN"/>
    <property type="match status" value="1"/>
</dbReference>
<dbReference type="PRINTS" id="PR00819">
    <property type="entry name" value="CBXCFQXSUPER"/>
</dbReference>
<dbReference type="Pfam" id="PF00004">
    <property type="entry name" value="AAA"/>
    <property type="match status" value="2"/>
</dbReference>
<dbReference type="InterPro" id="IPR003593">
    <property type="entry name" value="AAA+_ATPase"/>
</dbReference>
<dbReference type="InterPro" id="IPR050773">
    <property type="entry name" value="CbxX/CfxQ_RuBisCO_ESX"/>
</dbReference>
<dbReference type="InterPro" id="IPR000641">
    <property type="entry name" value="CbxX/CfxQ"/>
</dbReference>
<dbReference type="AlphaFoldDB" id="A0A8H4UAP7"/>
<evidence type="ECO:0000313" key="7">
    <source>
        <dbReference type="Proteomes" id="UP000635477"/>
    </source>
</evidence>
<evidence type="ECO:0000256" key="2">
    <source>
        <dbReference type="ARBA" id="ARBA00022741"/>
    </source>
</evidence>
<feature type="region of interest" description="Disordered" evidence="4">
    <location>
        <begin position="252"/>
        <end position="277"/>
    </location>
</feature>
<feature type="compositionally biased region" description="Basic and acidic residues" evidence="4">
    <location>
        <begin position="67"/>
        <end position="76"/>
    </location>
</feature>
<dbReference type="Gene3D" id="1.10.8.60">
    <property type="match status" value="1"/>
</dbReference>
<dbReference type="InterPro" id="IPR041627">
    <property type="entry name" value="AAA_lid_6"/>
</dbReference>
<dbReference type="Pfam" id="PF17866">
    <property type="entry name" value="AAA_lid_6"/>
    <property type="match status" value="1"/>
</dbReference>
<feature type="compositionally biased region" description="Acidic residues" evidence="4">
    <location>
        <begin position="210"/>
        <end position="226"/>
    </location>
</feature>
<gene>
    <name evidence="6" type="ORF">FZEAL_9487</name>
</gene>
<organism evidence="6 7">
    <name type="scientific">Fusarium zealandicum</name>
    <dbReference type="NCBI Taxonomy" id="1053134"/>
    <lineage>
        <taxon>Eukaryota</taxon>
        <taxon>Fungi</taxon>
        <taxon>Dikarya</taxon>
        <taxon>Ascomycota</taxon>
        <taxon>Pezizomycotina</taxon>
        <taxon>Sordariomycetes</taxon>
        <taxon>Hypocreomycetidae</taxon>
        <taxon>Hypocreales</taxon>
        <taxon>Nectriaceae</taxon>
        <taxon>Fusarium</taxon>
        <taxon>Fusarium staphyleae species complex</taxon>
    </lineage>
</organism>
<dbReference type="SMART" id="SM00382">
    <property type="entry name" value="AAA"/>
    <property type="match status" value="3"/>
</dbReference>
<dbReference type="OrthoDB" id="2423195at2759"/>
<feature type="domain" description="AAA+ ATPase" evidence="5">
    <location>
        <begin position="609"/>
        <end position="757"/>
    </location>
</feature>
<feature type="region of interest" description="Disordered" evidence="4">
    <location>
        <begin position="62"/>
        <end position="86"/>
    </location>
</feature>
<feature type="compositionally biased region" description="Acidic residues" evidence="4">
    <location>
        <begin position="176"/>
        <end position="188"/>
    </location>
</feature>
<protein>
    <recommendedName>
        <fullName evidence="5">AAA+ ATPase domain-containing protein</fullName>
    </recommendedName>
</protein>
<dbReference type="GO" id="GO:0005524">
    <property type="term" value="F:ATP binding"/>
    <property type="evidence" value="ECO:0007669"/>
    <property type="project" value="UniProtKB-KW"/>
</dbReference>
<dbReference type="SUPFAM" id="SSF52540">
    <property type="entry name" value="P-loop containing nucleoside triphosphate hydrolases"/>
    <property type="match status" value="3"/>
</dbReference>
<dbReference type="CDD" id="cd00009">
    <property type="entry name" value="AAA"/>
    <property type="match status" value="2"/>
</dbReference>
<comment type="caution">
    <text evidence="6">The sequence shown here is derived from an EMBL/GenBank/DDBJ whole genome shotgun (WGS) entry which is preliminary data.</text>
</comment>
<feature type="domain" description="AAA+ ATPase" evidence="5">
    <location>
        <begin position="891"/>
        <end position="1030"/>
    </location>
</feature>
<dbReference type="PANTHER" id="PTHR43392">
    <property type="entry name" value="AAA-TYPE ATPASE FAMILY PROTEIN / ANKYRIN REPEAT FAMILY PROTEIN"/>
    <property type="match status" value="1"/>
</dbReference>
<evidence type="ECO:0000259" key="5">
    <source>
        <dbReference type="SMART" id="SM00382"/>
    </source>
</evidence>
<proteinExistence type="inferred from homology"/>
<dbReference type="Proteomes" id="UP000635477">
    <property type="component" value="Unassembled WGS sequence"/>
</dbReference>
<comment type="similarity">
    <text evidence="1">Belongs to the CbxX/CfxQ family.</text>
</comment>
<accession>A0A8H4UAP7</accession>
<evidence type="ECO:0000313" key="6">
    <source>
        <dbReference type="EMBL" id="KAF4972907.1"/>
    </source>
</evidence>
<sequence length="1152" mass="128716">MIIKVLLGTKVPGPLLKGEAHLYLGWVEVSRGEPGSSSQWKLPIASHPMCHCPVAVHEATALGGETRNTDREDVGREAGSSQPDDSYLEAFSGSSFMLKQVNANAMMDFNSTDPNFSVSWLLGIQPYRHKSICPPWARQYQTDDRHFLVSRILGLIPSRRSRRSRKRRNSPKTVEQPEEPVQDEDEDVVDEDLDMFGLGKLFGELPYDAAEETDEESDDAAEEETEPPVLAEPSFLELCKEMEELLDEIEKAQQENTDDSDNESIDGLDPESCEDESPARLEWLRQKTVEHAENKYLDRLMSLPGLEETKAFFLHTKAKVQASQRRDTDFKKENFDAVFMGNEGTGKTMLSRLYAKFLASLGVVKRSGGITGINRFSAYSMSKTSTLSTIHGICNACGGCIAIIDHAHLMDNDDCNLWNFYVRSQDLPGKVVIILAGNGEWGLSDQLGYSAEVSNHFPVLKLPNYTREELQLVFHGMMRKWFKNRMEVEGGFDGLYVKILIRRITQGVNEKTFGNIWPVRKAWLEACRRQVERFRQARREGNYLEDFRMTKEDLLGNKPSLGPEKSPAWKELQELVGLDDVKEAILSVVNQVNQNYIREMRGDDPLHVSPNRVFLGAPGTGKTTVAKLYGRILADFGLLSKGEVVVKSPTDLLDRYIGGSENNTKEALREAKGNVLIIDDVHMLDPGSSSSGSTKNGDFRGAIIDTIVAEVTGTPGEDRCVILCGYPEQMKEMYANCNPGLSRRFPLDTAFVFENFSEEALGKILDLKLAKEKLVATDKAREVAMEVLKRASVRTNFGNGGEVDNLLSKAILARLRRVAKEKKSEDDDLDDLPFQPEDFDADHDRLSQAVSRTRALFNGFVGFEDIISKFESYQYMVQGMRLRDVDPRPYVPFTYVFKGPPGTGKTTTARKLGQIFYDMGMLSAPDVIDVSASQLIGEYCGQTGPKTRRLLESALGKVLFIDEAYRLTGHRGSFAEEAVSELVDAVTKPQFARKLIIVLAGYEEDMDRLLRSNQGIKSRFATEFTFRPLRAEQCIEQLRQVVGKVGISIQPTPEMESITRTSLMSLLQRLSNDKGWASGRSVETLGERLIGHIFKECAIKGYTGKELVVSGRELVTILGQTSGVPYVGVKMRGGQIPMGAKVMTLKDLETSE</sequence>
<name>A0A8H4UAP7_9HYPO</name>
<keyword evidence="2" id="KW-0547">Nucleotide-binding</keyword>
<dbReference type="Gene3D" id="3.40.50.300">
    <property type="entry name" value="P-loop containing nucleotide triphosphate hydrolases"/>
    <property type="match status" value="3"/>
</dbReference>
<evidence type="ECO:0000256" key="1">
    <source>
        <dbReference type="ARBA" id="ARBA00010378"/>
    </source>
</evidence>
<reference evidence="6" key="2">
    <citation type="submission" date="2020-05" db="EMBL/GenBank/DDBJ databases">
        <authorList>
            <person name="Kim H.-S."/>
            <person name="Proctor R.H."/>
            <person name="Brown D.W."/>
        </authorList>
    </citation>
    <scope>NUCLEOTIDE SEQUENCE</scope>
    <source>
        <strain evidence="6">NRRL 22465</strain>
    </source>
</reference>
<feature type="domain" description="AAA+ ATPase" evidence="5">
    <location>
        <begin position="333"/>
        <end position="463"/>
    </location>
</feature>